<dbReference type="InterPro" id="IPR018528">
    <property type="entry name" value="Preph_deHydtase_CS"/>
</dbReference>
<dbReference type="PANTHER" id="PTHR21022">
    <property type="entry name" value="PREPHENATE DEHYDRATASE P PROTEIN"/>
    <property type="match status" value="1"/>
</dbReference>
<dbReference type="InterPro" id="IPR045865">
    <property type="entry name" value="ACT-like_dom_sf"/>
</dbReference>
<dbReference type="EC" id="4.2.1.51" evidence="2"/>
<evidence type="ECO:0000256" key="1">
    <source>
        <dbReference type="ARBA" id="ARBA00004741"/>
    </source>
</evidence>
<evidence type="ECO:0000256" key="8">
    <source>
        <dbReference type="ARBA" id="ARBA00047848"/>
    </source>
</evidence>
<dbReference type="Gene3D" id="3.30.70.260">
    <property type="match status" value="1"/>
</dbReference>
<dbReference type="SUPFAM" id="SSF55021">
    <property type="entry name" value="ACT-like"/>
    <property type="match status" value="1"/>
</dbReference>
<dbReference type="PROSITE" id="PS51171">
    <property type="entry name" value="PREPHENATE_DEHYDR_3"/>
    <property type="match status" value="1"/>
</dbReference>
<keyword evidence="6" id="KW-0584">Phenylalanine biosynthesis</keyword>
<evidence type="ECO:0000256" key="6">
    <source>
        <dbReference type="ARBA" id="ARBA00023222"/>
    </source>
</evidence>
<sequence length="286" mass="30353">MSTVVAYLGPEGTFTEAALLEFQRRGTFGPGEVAKFPVDSPHEALDAVRSGTAQYACVAIENSVDGPVTHTFDALADGEGVRIFAETEIEISFSVMVRPGTSASEVRTFTTHPVARQQVRHWTDCAFPEAEFIPASSNAAAAKAVAEGRSDAAIAPHRAAEIFALEAIAEKVVDVPGARTRFVVVGGLHTPPPPTGNDRSALVFTLPNKPGALVSALTVFSSRGIDLARIESRPTRTALGTYRFHIDIAGHIEEPKVTEAFQVLSGIADDLTYLGSWPATVSPART</sequence>
<dbReference type="InterPro" id="IPR002912">
    <property type="entry name" value="ACT_dom"/>
</dbReference>
<dbReference type="Pfam" id="PF01842">
    <property type="entry name" value="ACT"/>
    <property type="match status" value="1"/>
</dbReference>
<dbReference type="PANTHER" id="PTHR21022:SF19">
    <property type="entry name" value="PREPHENATE DEHYDRATASE-RELATED"/>
    <property type="match status" value="1"/>
</dbReference>
<proteinExistence type="predicted"/>
<feature type="domain" description="ACT" evidence="11">
    <location>
        <begin position="201"/>
        <end position="278"/>
    </location>
</feature>
<dbReference type="AlphaFoldDB" id="A0A934I6V7"/>
<feature type="domain" description="Prephenate dehydratase" evidence="10">
    <location>
        <begin position="4"/>
        <end position="187"/>
    </location>
</feature>
<evidence type="ECO:0000256" key="7">
    <source>
        <dbReference type="ARBA" id="ARBA00023239"/>
    </source>
</evidence>
<comment type="pathway">
    <text evidence="1">Amino-acid biosynthesis; L-phenylalanine biosynthesis; phenylpyruvate from prephenate: step 1/1.</text>
</comment>
<dbReference type="SUPFAM" id="SSF53850">
    <property type="entry name" value="Periplasmic binding protein-like II"/>
    <property type="match status" value="1"/>
</dbReference>
<dbReference type="Proteomes" id="UP000645966">
    <property type="component" value="Unassembled WGS sequence"/>
</dbReference>
<dbReference type="CDD" id="cd13632">
    <property type="entry name" value="PBP2_Aa-PDT_like"/>
    <property type="match status" value="1"/>
</dbReference>
<reference evidence="12" key="1">
    <citation type="submission" date="2020-12" db="EMBL/GenBank/DDBJ databases">
        <title>Genome public.</title>
        <authorList>
            <person name="Sun Q."/>
        </authorList>
    </citation>
    <scope>NUCLEOTIDE SEQUENCE</scope>
    <source>
        <strain evidence="12">CCM 8863</strain>
    </source>
</reference>
<organism evidence="12 13">
    <name type="scientific">Corynebacterium meridianum</name>
    <dbReference type="NCBI Taxonomy" id="2765363"/>
    <lineage>
        <taxon>Bacteria</taxon>
        <taxon>Bacillati</taxon>
        <taxon>Actinomycetota</taxon>
        <taxon>Actinomycetes</taxon>
        <taxon>Mycobacteriales</taxon>
        <taxon>Corynebacteriaceae</taxon>
        <taxon>Corynebacterium</taxon>
    </lineage>
</organism>
<evidence type="ECO:0000256" key="4">
    <source>
        <dbReference type="ARBA" id="ARBA00022605"/>
    </source>
</evidence>
<gene>
    <name evidence="12" type="primary">pheA</name>
    <name evidence="12" type="ORF">JDV75_10280</name>
</gene>
<evidence type="ECO:0000256" key="9">
    <source>
        <dbReference type="PIRSR" id="PIRSR001500-2"/>
    </source>
</evidence>
<dbReference type="FunFam" id="3.30.70.260:FF:000012">
    <property type="entry name" value="Prephenate dehydratase"/>
    <property type="match status" value="1"/>
</dbReference>
<dbReference type="EMBL" id="JAEIOS010000015">
    <property type="protein sequence ID" value="MBI8990136.1"/>
    <property type="molecule type" value="Genomic_DNA"/>
</dbReference>
<evidence type="ECO:0000259" key="11">
    <source>
        <dbReference type="PROSITE" id="PS51671"/>
    </source>
</evidence>
<dbReference type="NCBIfam" id="NF008865">
    <property type="entry name" value="PRK11898.1"/>
    <property type="match status" value="1"/>
</dbReference>
<protein>
    <recommendedName>
        <fullName evidence="3">Prephenate dehydratase</fullName>
        <ecNumber evidence="2">4.2.1.51</ecNumber>
    </recommendedName>
</protein>
<dbReference type="PROSITE" id="PS51671">
    <property type="entry name" value="ACT"/>
    <property type="match status" value="1"/>
</dbReference>
<comment type="caution">
    <text evidence="12">The sequence shown here is derived from an EMBL/GenBank/DDBJ whole genome shotgun (WGS) entry which is preliminary data.</text>
</comment>
<dbReference type="GO" id="GO:0005737">
    <property type="term" value="C:cytoplasm"/>
    <property type="evidence" value="ECO:0007669"/>
    <property type="project" value="TreeGrafter"/>
</dbReference>
<feature type="site" description="Essential for prephenate dehydratase activity" evidence="9">
    <location>
        <position position="180"/>
    </location>
</feature>
<comment type="catalytic activity">
    <reaction evidence="8">
        <text>prephenate + H(+) = 3-phenylpyruvate + CO2 + H2O</text>
        <dbReference type="Rhea" id="RHEA:21648"/>
        <dbReference type="ChEBI" id="CHEBI:15377"/>
        <dbReference type="ChEBI" id="CHEBI:15378"/>
        <dbReference type="ChEBI" id="CHEBI:16526"/>
        <dbReference type="ChEBI" id="CHEBI:18005"/>
        <dbReference type="ChEBI" id="CHEBI:29934"/>
        <dbReference type="EC" id="4.2.1.51"/>
    </reaction>
</comment>
<dbReference type="FunFam" id="3.40.190.10:FF:000064">
    <property type="entry name" value="Prephenate dehydratase"/>
    <property type="match status" value="1"/>
</dbReference>
<evidence type="ECO:0000256" key="3">
    <source>
        <dbReference type="ARBA" id="ARBA00021872"/>
    </source>
</evidence>
<dbReference type="Pfam" id="PF00800">
    <property type="entry name" value="PDT"/>
    <property type="match status" value="1"/>
</dbReference>
<keyword evidence="4" id="KW-0028">Amino-acid biosynthesis</keyword>
<dbReference type="GO" id="GO:0004664">
    <property type="term" value="F:prephenate dehydratase activity"/>
    <property type="evidence" value="ECO:0007669"/>
    <property type="project" value="UniProtKB-EC"/>
</dbReference>
<name>A0A934I6V7_9CORY</name>
<keyword evidence="13" id="KW-1185">Reference proteome</keyword>
<dbReference type="GO" id="GO:0009094">
    <property type="term" value="P:L-phenylalanine biosynthetic process"/>
    <property type="evidence" value="ECO:0007669"/>
    <property type="project" value="UniProtKB-KW"/>
</dbReference>
<keyword evidence="7 12" id="KW-0456">Lyase</keyword>
<keyword evidence="5" id="KW-0057">Aromatic amino acid biosynthesis</keyword>
<dbReference type="PIRSF" id="PIRSF001500">
    <property type="entry name" value="Chor_mut_pdt_Ppr"/>
    <property type="match status" value="1"/>
</dbReference>
<dbReference type="InterPro" id="IPR008242">
    <property type="entry name" value="Chor_mutase/pphenate_deHydtase"/>
</dbReference>
<evidence type="ECO:0000313" key="13">
    <source>
        <dbReference type="Proteomes" id="UP000645966"/>
    </source>
</evidence>
<dbReference type="Gene3D" id="3.40.190.10">
    <property type="entry name" value="Periplasmic binding protein-like II"/>
    <property type="match status" value="2"/>
</dbReference>
<evidence type="ECO:0000256" key="5">
    <source>
        <dbReference type="ARBA" id="ARBA00023141"/>
    </source>
</evidence>
<dbReference type="RefSeq" id="WP_198739158.1">
    <property type="nucleotide sequence ID" value="NZ_JAEIOS010000015.1"/>
</dbReference>
<evidence type="ECO:0000313" key="12">
    <source>
        <dbReference type="EMBL" id="MBI8990136.1"/>
    </source>
</evidence>
<dbReference type="PROSITE" id="PS00857">
    <property type="entry name" value="PREPHENATE_DEHYDR_1"/>
    <property type="match status" value="1"/>
</dbReference>
<evidence type="ECO:0000256" key="2">
    <source>
        <dbReference type="ARBA" id="ARBA00013147"/>
    </source>
</evidence>
<dbReference type="CDD" id="cd04905">
    <property type="entry name" value="ACT_CM-PDT"/>
    <property type="match status" value="1"/>
</dbReference>
<accession>A0A934I6V7</accession>
<dbReference type="InterPro" id="IPR001086">
    <property type="entry name" value="Preph_deHydtase"/>
</dbReference>
<evidence type="ECO:0000259" key="10">
    <source>
        <dbReference type="PROSITE" id="PS51171"/>
    </source>
</evidence>